<dbReference type="Proteomes" id="UP000054321">
    <property type="component" value="Unassembled WGS sequence"/>
</dbReference>
<evidence type="ECO:0000256" key="2">
    <source>
        <dbReference type="SAM" id="SignalP"/>
    </source>
</evidence>
<feature type="compositionally biased region" description="Basic residues" evidence="1">
    <location>
        <begin position="50"/>
        <end position="68"/>
    </location>
</feature>
<protein>
    <recommendedName>
        <fullName evidence="5">Secreted protein</fullName>
    </recommendedName>
</protein>
<name>A0A0C3GZE4_OIDMZ</name>
<keyword evidence="4" id="KW-1185">Reference proteome</keyword>
<accession>A0A0C3GZE4</accession>
<dbReference type="InParanoid" id="A0A0C3GZE4"/>
<evidence type="ECO:0000313" key="4">
    <source>
        <dbReference type="Proteomes" id="UP000054321"/>
    </source>
</evidence>
<evidence type="ECO:0008006" key="5">
    <source>
        <dbReference type="Google" id="ProtNLM"/>
    </source>
</evidence>
<gene>
    <name evidence="3" type="ORF">OIDMADRAFT_58853</name>
</gene>
<dbReference type="HOGENOM" id="CLU_2171763_0_0_1"/>
<proteinExistence type="predicted"/>
<organism evidence="3 4">
    <name type="scientific">Oidiodendron maius (strain Zn)</name>
    <dbReference type="NCBI Taxonomy" id="913774"/>
    <lineage>
        <taxon>Eukaryota</taxon>
        <taxon>Fungi</taxon>
        <taxon>Dikarya</taxon>
        <taxon>Ascomycota</taxon>
        <taxon>Pezizomycotina</taxon>
        <taxon>Leotiomycetes</taxon>
        <taxon>Leotiomycetes incertae sedis</taxon>
        <taxon>Myxotrichaceae</taxon>
        <taxon>Oidiodendron</taxon>
    </lineage>
</organism>
<sequence>MYLSASPLKPLAILLAYLLSASYLGVASGAVNHIRELERRPHHFNETHPHHFNGTRTHHFNGSHHHHNESRLHHTNVGVPRPIGGHVRPEPYTVPDAAPSSTPDAATETT</sequence>
<keyword evidence="2" id="KW-0732">Signal</keyword>
<reference evidence="4" key="2">
    <citation type="submission" date="2015-01" db="EMBL/GenBank/DDBJ databases">
        <title>Evolutionary Origins and Diversification of the Mycorrhizal Mutualists.</title>
        <authorList>
            <consortium name="DOE Joint Genome Institute"/>
            <consortium name="Mycorrhizal Genomics Consortium"/>
            <person name="Kohler A."/>
            <person name="Kuo A."/>
            <person name="Nagy L.G."/>
            <person name="Floudas D."/>
            <person name="Copeland A."/>
            <person name="Barry K.W."/>
            <person name="Cichocki N."/>
            <person name="Veneault-Fourrey C."/>
            <person name="LaButti K."/>
            <person name="Lindquist E.A."/>
            <person name="Lipzen A."/>
            <person name="Lundell T."/>
            <person name="Morin E."/>
            <person name="Murat C."/>
            <person name="Riley R."/>
            <person name="Ohm R."/>
            <person name="Sun H."/>
            <person name="Tunlid A."/>
            <person name="Henrissat B."/>
            <person name="Grigoriev I.V."/>
            <person name="Hibbett D.S."/>
            <person name="Martin F."/>
        </authorList>
    </citation>
    <scope>NUCLEOTIDE SEQUENCE [LARGE SCALE GENOMIC DNA]</scope>
    <source>
        <strain evidence="4">Zn</strain>
    </source>
</reference>
<feature type="compositionally biased region" description="Low complexity" evidence="1">
    <location>
        <begin position="95"/>
        <end position="110"/>
    </location>
</feature>
<reference evidence="3 4" key="1">
    <citation type="submission" date="2014-04" db="EMBL/GenBank/DDBJ databases">
        <authorList>
            <consortium name="DOE Joint Genome Institute"/>
            <person name="Kuo A."/>
            <person name="Martino E."/>
            <person name="Perotto S."/>
            <person name="Kohler A."/>
            <person name="Nagy L.G."/>
            <person name="Floudas D."/>
            <person name="Copeland A."/>
            <person name="Barry K.W."/>
            <person name="Cichocki N."/>
            <person name="Veneault-Fourrey C."/>
            <person name="LaButti K."/>
            <person name="Lindquist E.A."/>
            <person name="Lipzen A."/>
            <person name="Lundell T."/>
            <person name="Morin E."/>
            <person name="Murat C."/>
            <person name="Sun H."/>
            <person name="Tunlid A."/>
            <person name="Henrissat B."/>
            <person name="Grigoriev I.V."/>
            <person name="Hibbett D.S."/>
            <person name="Martin F."/>
            <person name="Nordberg H.P."/>
            <person name="Cantor M.N."/>
            <person name="Hua S.X."/>
        </authorList>
    </citation>
    <scope>NUCLEOTIDE SEQUENCE [LARGE SCALE GENOMIC DNA]</scope>
    <source>
        <strain evidence="3 4">Zn</strain>
    </source>
</reference>
<dbReference type="AlphaFoldDB" id="A0A0C3GZE4"/>
<feature type="region of interest" description="Disordered" evidence="1">
    <location>
        <begin position="48"/>
        <end position="110"/>
    </location>
</feature>
<evidence type="ECO:0000256" key="1">
    <source>
        <dbReference type="SAM" id="MobiDB-lite"/>
    </source>
</evidence>
<evidence type="ECO:0000313" key="3">
    <source>
        <dbReference type="EMBL" id="KIM96534.1"/>
    </source>
</evidence>
<dbReference type="EMBL" id="KN832884">
    <property type="protein sequence ID" value="KIM96534.1"/>
    <property type="molecule type" value="Genomic_DNA"/>
</dbReference>
<feature type="chain" id="PRO_5002165015" description="Secreted protein" evidence="2">
    <location>
        <begin position="30"/>
        <end position="110"/>
    </location>
</feature>
<feature type="signal peptide" evidence="2">
    <location>
        <begin position="1"/>
        <end position="29"/>
    </location>
</feature>